<dbReference type="Pfam" id="PF00071">
    <property type="entry name" value="Ras"/>
    <property type="match status" value="1"/>
</dbReference>
<dbReference type="SMART" id="SM00176">
    <property type="entry name" value="RAN"/>
    <property type="match status" value="1"/>
</dbReference>
<dbReference type="PROSITE" id="PS51421">
    <property type="entry name" value="RAS"/>
    <property type="match status" value="1"/>
</dbReference>
<evidence type="ECO:0000256" key="1">
    <source>
        <dbReference type="ARBA" id="ARBA00022741"/>
    </source>
</evidence>
<evidence type="ECO:0000313" key="2">
    <source>
        <dbReference type="EMBL" id="KAL3823190.1"/>
    </source>
</evidence>
<gene>
    <name evidence="2" type="ORF">ACHAXA_010074</name>
</gene>
<dbReference type="SMART" id="SM00174">
    <property type="entry name" value="RHO"/>
    <property type="match status" value="1"/>
</dbReference>
<dbReference type="SMART" id="SM00175">
    <property type="entry name" value="RAB"/>
    <property type="match status" value="1"/>
</dbReference>
<dbReference type="InterPro" id="IPR005225">
    <property type="entry name" value="Small_GTP-bd"/>
</dbReference>
<protein>
    <submittedName>
        <fullName evidence="2">Uncharacterized protein</fullName>
    </submittedName>
</protein>
<dbReference type="InterPro" id="IPR027417">
    <property type="entry name" value="P-loop_NTPase"/>
</dbReference>
<evidence type="ECO:0000313" key="3">
    <source>
        <dbReference type="Proteomes" id="UP001530377"/>
    </source>
</evidence>
<dbReference type="PANTHER" id="PTHR47978">
    <property type="match status" value="1"/>
</dbReference>
<dbReference type="Proteomes" id="UP001530377">
    <property type="component" value="Unassembled WGS sequence"/>
</dbReference>
<keyword evidence="1" id="KW-0547">Nucleotide-binding</keyword>
<dbReference type="PROSITE" id="PS51419">
    <property type="entry name" value="RAB"/>
    <property type="match status" value="1"/>
</dbReference>
<reference evidence="2 3" key="1">
    <citation type="submission" date="2024-10" db="EMBL/GenBank/DDBJ databases">
        <title>Updated reference genomes for cyclostephanoid diatoms.</title>
        <authorList>
            <person name="Roberts W.R."/>
            <person name="Alverson A.J."/>
        </authorList>
    </citation>
    <scope>NUCLEOTIDE SEQUENCE [LARGE SCALE GENOMIC DNA]</scope>
    <source>
        <strain evidence="2 3">AJA228-03</strain>
    </source>
</reference>
<dbReference type="GO" id="GO:0000166">
    <property type="term" value="F:nucleotide binding"/>
    <property type="evidence" value="ECO:0007669"/>
    <property type="project" value="UniProtKB-KW"/>
</dbReference>
<dbReference type="AlphaFoldDB" id="A0ABD3SF69"/>
<organism evidence="2 3">
    <name type="scientific">Cyclostephanos tholiformis</name>
    <dbReference type="NCBI Taxonomy" id="382380"/>
    <lineage>
        <taxon>Eukaryota</taxon>
        <taxon>Sar</taxon>
        <taxon>Stramenopiles</taxon>
        <taxon>Ochrophyta</taxon>
        <taxon>Bacillariophyta</taxon>
        <taxon>Coscinodiscophyceae</taxon>
        <taxon>Thalassiosirophycidae</taxon>
        <taxon>Stephanodiscales</taxon>
        <taxon>Stephanodiscaceae</taxon>
        <taxon>Cyclostephanos</taxon>
    </lineage>
</organism>
<dbReference type="SUPFAM" id="SSF52540">
    <property type="entry name" value="P-loop containing nucleoside triphosphate hydrolases"/>
    <property type="match status" value="1"/>
</dbReference>
<dbReference type="EMBL" id="JALLPB020000044">
    <property type="protein sequence ID" value="KAL3823190.1"/>
    <property type="molecule type" value="Genomic_DNA"/>
</dbReference>
<dbReference type="Gene3D" id="3.40.50.300">
    <property type="entry name" value="P-loop containing nucleotide triphosphate hydrolases"/>
    <property type="match status" value="1"/>
</dbReference>
<sequence>MVAIDFGGKSKEGEYGNRSEGTIIVYSDVKIVVIGDSAVGKSKLVERYVTGDYDPRRLSTHALSIYRKAVNYDMDDEHFTAMADIWDTAGREKFNSMHAAYYYQAHACILVFDVTRKETYVNLENWYLELRKYRPTIPCIVVANKVDVDHMVTKKNFEFPREHNLPFFFASSAEGMNVVMIFDEIVRAGLDYRKHGTKDLLTECLELFGNNDPHNDDEKT</sequence>
<name>A0ABD3SF69_9STRA</name>
<dbReference type="InterPro" id="IPR001806">
    <property type="entry name" value="Small_GTPase"/>
</dbReference>
<dbReference type="PRINTS" id="PR00449">
    <property type="entry name" value="RASTRNSFRMNG"/>
</dbReference>
<accession>A0ABD3SF69</accession>
<dbReference type="SMART" id="SM00173">
    <property type="entry name" value="RAS"/>
    <property type="match status" value="1"/>
</dbReference>
<keyword evidence="3" id="KW-1185">Reference proteome</keyword>
<dbReference type="FunFam" id="3.40.50.300:FF:001447">
    <property type="entry name" value="Ras-related protein Rab-1B"/>
    <property type="match status" value="1"/>
</dbReference>
<proteinExistence type="predicted"/>
<comment type="caution">
    <text evidence="2">The sequence shown here is derived from an EMBL/GenBank/DDBJ whole genome shotgun (WGS) entry which is preliminary data.</text>
</comment>
<dbReference type="NCBIfam" id="TIGR00231">
    <property type="entry name" value="small_GTP"/>
    <property type="match status" value="1"/>
</dbReference>